<evidence type="ECO:0000256" key="2">
    <source>
        <dbReference type="SAM" id="Phobius"/>
    </source>
</evidence>
<feature type="compositionally biased region" description="Basic and acidic residues" evidence="1">
    <location>
        <begin position="152"/>
        <end position="163"/>
    </location>
</feature>
<evidence type="ECO:0000256" key="1">
    <source>
        <dbReference type="SAM" id="MobiDB-lite"/>
    </source>
</evidence>
<feature type="region of interest" description="Disordered" evidence="1">
    <location>
        <begin position="152"/>
        <end position="205"/>
    </location>
</feature>
<keyword evidence="2" id="KW-0812">Transmembrane</keyword>
<proteinExistence type="predicted"/>
<keyword evidence="2" id="KW-1133">Transmembrane helix</keyword>
<comment type="caution">
    <text evidence="3">The sequence shown here is derived from an EMBL/GenBank/DDBJ whole genome shotgun (WGS) entry which is preliminary data.</text>
</comment>
<dbReference type="AlphaFoldDB" id="A0A6L2JPU1"/>
<name>A0A6L2JPU1_TANCI</name>
<accession>A0A6L2JPU1</accession>
<dbReference type="EMBL" id="BKCJ010000988">
    <property type="protein sequence ID" value="GEU37905.1"/>
    <property type="molecule type" value="Genomic_DNA"/>
</dbReference>
<feature type="region of interest" description="Disordered" evidence="1">
    <location>
        <begin position="59"/>
        <end position="90"/>
    </location>
</feature>
<keyword evidence="3" id="KW-0548">Nucleotidyltransferase</keyword>
<evidence type="ECO:0000313" key="3">
    <source>
        <dbReference type="EMBL" id="GEU37905.1"/>
    </source>
</evidence>
<protein>
    <submittedName>
        <fullName evidence="3">Reverse transcriptase domain-containing protein</fullName>
    </submittedName>
</protein>
<sequence length="252" mass="27925">MTTRCPTYFFLFFVAATTPRIGVFTSFVIISDSDNEITTLPIRPVPPSPDRTPALYVYPLDSGDDSSDEDLSDTAKSLHTQSASTLVVHTSPTQSLPASLYLLLSSELPSSSCKRSRPLPPSLLPLVPPPPEHIESLGDNLEAIIWNLERHPGPQTDRLEERIAGNTSNKRKREGDHKESSSQQQNKEPKVIRAHTAGPSNKEGYARNLPLCNKCMFHHTSPCAAKCGNYKQFGHQTRYCRTQSSEQNKAPQ</sequence>
<gene>
    <name evidence="3" type="ORF">Tci_009883</name>
</gene>
<reference evidence="3" key="1">
    <citation type="journal article" date="2019" name="Sci. Rep.">
        <title>Draft genome of Tanacetum cinerariifolium, the natural source of mosquito coil.</title>
        <authorList>
            <person name="Yamashiro T."/>
            <person name="Shiraishi A."/>
            <person name="Satake H."/>
            <person name="Nakayama K."/>
        </authorList>
    </citation>
    <scope>NUCLEOTIDE SEQUENCE</scope>
</reference>
<keyword evidence="2" id="KW-0472">Membrane</keyword>
<feature type="transmembrane region" description="Helical" evidence="2">
    <location>
        <begin position="7"/>
        <end position="30"/>
    </location>
</feature>
<keyword evidence="3" id="KW-0808">Transferase</keyword>
<dbReference type="GO" id="GO:0003964">
    <property type="term" value="F:RNA-directed DNA polymerase activity"/>
    <property type="evidence" value="ECO:0007669"/>
    <property type="project" value="UniProtKB-KW"/>
</dbReference>
<feature type="compositionally biased region" description="Acidic residues" evidence="1">
    <location>
        <begin position="62"/>
        <end position="72"/>
    </location>
</feature>
<keyword evidence="3" id="KW-0695">RNA-directed DNA polymerase</keyword>
<organism evidence="3">
    <name type="scientific">Tanacetum cinerariifolium</name>
    <name type="common">Dalmatian daisy</name>
    <name type="synonym">Chrysanthemum cinerariifolium</name>
    <dbReference type="NCBI Taxonomy" id="118510"/>
    <lineage>
        <taxon>Eukaryota</taxon>
        <taxon>Viridiplantae</taxon>
        <taxon>Streptophyta</taxon>
        <taxon>Embryophyta</taxon>
        <taxon>Tracheophyta</taxon>
        <taxon>Spermatophyta</taxon>
        <taxon>Magnoliopsida</taxon>
        <taxon>eudicotyledons</taxon>
        <taxon>Gunneridae</taxon>
        <taxon>Pentapetalae</taxon>
        <taxon>asterids</taxon>
        <taxon>campanulids</taxon>
        <taxon>Asterales</taxon>
        <taxon>Asteraceae</taxon>
        <taxon>Asteroideae</taxon>
        <taxon>Anthemideae</taxon>
        <taxon>Anthemidinae</taxon>
        <taxon>Tanacetum</taxon>
    </lineage>
</organism>
<feature type="compositionally biased region" description="Polar residues" evidence="1">
    <location>
        <begin position="74"/>
        <end position="90"/>
    </location>
</feature>